<keyword evidence="1" id="KW-0812">Transmembrane</keyword>
<evidence type="ECO:0008006" key="4">
    <source>
        <dbReference type="Google" id="ProtNLM"/>
    </source>
</evidence>
<feature type="transmembrane region" description="Helical" evidence="1">
    <location>
        <begin position="49"/>
        <end position="69"/>
    </location>
</feature>
<reference evidence="2 3" key="1">
    <citation type="submission" date="2023-08" db="EMBL/GenBank/DDBJ databases">
        <title>Mesonia sp. MT50, isolated from deep-sea sediment of the Mariana Trench.</title>
        <authorList>
            <person name="Fu H."/>
        </authorList>
    </citation>
    <scope>NUCLEOTIDE SEQUENCE [LARGE SCALE GENOMIC DNA]</scope>
    <source>
        <strain evidence="2 3">MT50</strain>
    </source>
</reference>
<feature type="transmembrane region" description="Helical" evidence="1">
    <location>
        <begin position="104"/>
        <end position="124"/>
    </location>
</feature>
<feature type="transmembrane region" description="Helical" evidence="1">
    <location>
        <begin position="75"/>
        <end position="92"/>
    </location>
</feature>
<dbReference type="RefSeq" id="WP_308863927.1">
    <property type="nucleotide sequence ID" value="NZ_JAVHUL010000013.1"/>
</dbReference>
<keyword evidence="1" id="KW-0472">Membrane</keyword>
<comment type="caution">
    <text evidence="2">The sequence shown here is derived from an EMBL/GenBank/DDBJ whole genome shotgun (WGS) entry which is preliminary data.</text>
</comment>
<evidence type="ECO:0000313" key="3">
    <source>
        <dbReference type="Proteomes" id="UP001230915"/>
    </source>
</evidence>
<sequence>MEEITQYSVTLLLPYIIAIIIFTLIFLAISGAEKIDKITKVIEPINKDLIKIALISIPIIVIAWYSLIIFSIPRWAFFATIIFIKGLLAYYASIEAVKMNRNGFLWFVLGFIEFHSALIVLGLGKTLYKVPRVKRAEIKLLNDTTREKLSSLKEITTGITNESVKSTEYYLPLRKIQTEYSKEFNELVDNVKKAHHKDSMSAKYERAYKAGVLSKKEYEIKLKNLSKSKRNL</sequence>
<keyword evidence="3" id="KW-1185">Reference proteome</keyword>
<accession>A0ABU1A0I5</accession>
<evidence type="ECO:0000313" key="2">
    <source>
        <dbReference type="EMBL" id="MDQ7917208.1"/>
    </source>
</evidence>
<dbReference type="Proteomes" id="UP001230915">
    <property type="component" value="Unassembled WGS sequence"/>
</dbReference>
<gene>
    <name evidence="2" type="ORF">RBU60_06445</name>
</gene>
<organism evidence="2 3">
    <name type="scientific">Mesonia profundi</name>
    <dbReference type="NCBI Taxonomy" id="3070998"/>
    <lineage>
        <taxon>Bacteria</taxon>
        <taxon>Pseudomonadati</taxon>
        <taxon>Bacteroidota</taxon>
        <taxon>Flavobacteriia</taxon>
        <taxon>Flavobacteriales</taxon>
        <taxon>Flavobacteriaceae</taxon>
        <taxon>Mesonia</taxon>
    </lineage>
</organism>
<name>A0ABU1A0I5_9FLAO</name>
<evidence type="ECO:0000256" key="1">
    <source>
        <dbReference type="SAM" id="Phobius"/>
    </source>
</evidence>
<keyword evidence="1" id="KW-1133">Transmembrane helix</keyword>
<feature type="transmembrane region" description="Helical" evidence="1">
    <location>
        <begin position="12"/>
        <end position="29"/>
    </location>
</feature>
<dbReference type="EMBL" id="JAVHUL010000013">
    <property type="protein sequence ID" value="MDQ7917208.1"/>
    <property type="molecule type" value="Genomic_DNA"/>
</dbReference>
<protein>
    <recommendedName>
        <fullName evidence="4">SHOCT domain-containing protein</fullName>
    </recommendedName>
</protein>
<proteinExistence type="predicted"/>